<feature type="binding site" evidence="6">
    <location>
        <position position="468"/>
    </location>
    <ligand>
        <name>Zn(2+)</name>
        <dbReference type="ChEBI" id="CHEBI:29105"/>
    </ligand>
</feature>
<keyword evidence="7" id="KW-0812">Transmembrane</keyword>
<evidence type="ECO:0000313" key="8">
    <source>
        <dbReference type="Proteomes" id="UP000005522"/>
    </source>
</evidence>
<dbReference type="RefSeq" id="WP_004871281.1">
    <property type="nucleotide sequence ID" value="NZ_CP005986.1"/>
</dbReference>
<dbReference type="Proteomes" id="UP000005522">
    <property type="component" value="Chromosome"/>
</dbReference>
<gene>
    <name evidence="6" type="primary">dabA</name>
    <name evidence="7" type="ORF">Acaty_c0924</name>
</gene>
<keyword evidence="3 6" id="KW-0479">Metal-binding</keyword>
<evidence type="ECO:0000256" key="1">
    <source>
        <dbReference type="ARBA" id="ARBA00022448"/>
    </source>
</evidence>
<evidence type="ECO:0000256" key="5">
    <source>
        <dbReference type="ARBA" id="ARBA00023136"/>
    </source>
</evidence>
<comment type="subcellular location">
    <subcellularLocation>
        <location evidence="6">Cell membrane</location>
        <topology evidence="6">Peripheral membrane protein</topology>
    </subcellularLocation>
</comment>
<organism evidence="7 8">
    <name type="scientific">Acidithiobacillus caldus (strain ATCC 51756 / DSM 8584 / KU)</name>
    <dbReference type="NCBI Taxonomy" id="637389"/>
    <lineage>
        <taxon>Bacteria</taxon>
        <taxon>Pseudomonadati</taxon>
        <taxon>Pseudomonadota</taxon>
        <taxon>Acidithiobacillia</taxon>
        <taxon>Acidithiobacillales</taxon>
        <taxon>Acidithiobacillaceae</taxon>
        <taxon>Acidithiobacillus</taxon>
    </lineage>
</organism>
<feature type="binding site" evidence="6">
    <location>
        <position position="466"/>
    </location>
    <ligand>
        <name>Zn(2+)</name>
        <dbReference type="ChEBI" id="CHEBI:29105"/>
    </ligand>
</feature>
<evidence type="ECO:0000256" key="2">
    <source>
        <dbReference type="ARBA" id="ARBA00022475"/>
    </source>
</evidence>
<comment type="subunit">
    <text evidence="6">Forms a complex with DabB.</text>
</comment>
<comment type="similarity">
    <text evidence="6">Belongs to the inorganic carbon transporter (TC 9.A.2) DabA family.</text>
</comment>
<dbReference type="InterPro" id="IPR018752">
    <property type="entry name" value="DabA"/>
</dbReference>
<protein>
    <recommendedName>
        <fullName evidence="6">Probable inorganic carbon transporter subunit DabA</fullName>
    </recommendedName>
</protein>
<dbReference type="GeneID" id="92930953"/>
<keyword evidence="4 6" id="KW-0862">Zinc</keyword>
<dbReference type="PANTHER" id="PTHR38344:SF1">
    <property type="entry name" value="INORGANIC CARBON TRANSPORTER SUBUNIT DABA-RELATED"/>
    <property type="match status" value="1"/>
</dbReference>
<dbReference type="PANTHER" id="PTHR38344">
    <property type="entry name" value="UPF0753 PROTEIN AQ_863"/>
    <property type="match status" value="1"/>
</dbReference>
<feature type="binding site" evidence="6">
    <location>
        <position position="725"/>
    </location>
    <ligand>
        <name>Zn(2+)</name>
        <dbReference type="ChEBI" id="CHEBI:29105"/>
    </ligand>
</feature>
<keyword evidence="5 6" id="KW-0472">Membrane</keyword>
<keyword evidence="1 6" id="KW-0813">Transport</keyword>
<evidence type="ECO:0000256" key="4">
    <source>
        <dbReference type="ARBA" id="ARBA00022833"/>
    </source>
</evidence>
<evidence type="ECO:0000256" key="3">
    <source>
        <dbReference type="ARBA" id="ARBA00022723"/>
    </source>
</evidence>
<accession>A0A059ZT80</accession>
<comment type="function">
    <text evidence="6">Part of an energy-coupled inorganic carbon pump.</text>
</comment>
<proteinExistence type="inferred from homology"/>
<reference evidence="7 8" key="1">
    <citation type="journal article" date="2009" name="J. Bacteriol.">
        <title>Draft genome sequence of the extremely acidophilic bacterium Acidithiobacillus caldus ATCC 51756 reveals metabolic versatility in the genus Acidithiobacillus.</title>
        <authorList>
            <person name="Valdes J."/>
            <person name="Quatrini R."/>
            <person name="Hallberg K."/>
            <person name="Dopson M."/>
            <person name="Valenzuela P.D."/>
            <person name="Holmes D.S."/>
        </authorList>
    </citation>
    <scope>NUCLEOTIDE SEQUENCE [LARGE SCALE GENOMIC DNA]</scope>
    <source>
        <strain evidence="8">ATCC 51756 / DSM 8584 / KU</strain>
    </source>
</reference>
<dbReference type="HAMAP" id="MF_01871">
    <property type="entry name" value="DabA"/>
    <property type="match status" value="1"/>
</dbReference>
<evidence type="ECO:0000256" key="6">
    <source>
        <dbReference type="HAMAP-Rule" id="MF_01871"/>
    </source>
</evidence>
<keyword evidence="7" id="KW-0830">Ubiquinone</keyword>
<sequence length="1053" mass="118614">MSLDLGDRLRVRAMVYVASEPIPRFWPMRTFIHHNPLYGLEDRPFAEAVAQASELFHARGYLPRSQYREYLAAGRVDAHALRQGMHRFLAEKGAQVPGVDLEEWLWALSTRYPGERVVQAGDWIDGVGLRAALQGEALPPLGDEEAVDTALLELLEARLPPQLPVYLQVDQLYGSQIGDSLDDLLTKSCLDFFDEGQSAWQAPGREAGFFQSWKAIARRNVRFLLRGLHLRQLLAQEDTPEGTIAQILRQLEVPETAWQDYITRELTRMHGWAGFIRYRSTAKHYYWAQRYPADLVDFLAVRMVLGLALLQEAGRHQGSPVSYRALRASWQERPRLAYLRSELHSARILPAWAQRIDGLLSRPRAHAIDSVAAEYIGARRQFELDSQRKRLMELARVVGGDAEQALRGLKSEDLQTLRRLLREWEAREGYVWLQAMESHYITALVDQLRVPQPASPKRPFAQALFCIDVRSEPMRRQLEALGDYQTFGIAGFFGVPLGYLEFGKGSEMHLCPAVQTPKNLVLEIPADLELEEEALYGALEHVLHDLKSSVLSPFVAVEAIGLLFSLGLIGKTLLPLGYHHWHARLHSEKPITRLLLDKLSPDQADSIVRAIQRAMIVKALARELRISRDQVTDGEVRELREIALGHQSGPSFLVRQRNLSPAEEAAFVDKLREIYRVNHAETSLQMERLGRIGFSLEEQVRYVLQALLSIGLDRNFSRFVLLVGHESRSENNPYESALDCGACGGGRGLPNARALAHMANKPEVRRLLRERGVVIPEDTWFLPAVHNTTTDAVELHDLDLLPARHLLYLERLRNGLSAATRRCAAQRMPLLGAPAELAAEPFAAAALAQRQAHDWSQVRPEWGLARNVYAIVGRRALTEGVDLDARAFLQSYDYRLDPRGRLLENILTGPLVVGEWINLEHYFSVVDTESYGSGSKVYHNVAGRFGVMTGNQSDLRTGLPIQTVMKDGKPYHEPVRLIALVEAPLAFAQRTVERIAKVKSLIGGGWVRLLILDPEDDYRVHVLTDDGFVVHPHSPLRPSSVHPTSAPILEHIP</sequence>
<dbReference type="KEGG" id="acz:Acaty_c0924"/>
<feature type="binding site" evidence="6">
    <location>
        <position position="740"/>
    </location>
    <ligand>
        <name>Zn(2+)</name>
        <dbReference type="ChEBI" id="CHEBI:29105"/>
    </ligand>
</feature>
<name>A0A059ZT80_ACICK</name>
<dbReference type="HOGENOM" id="CLU_009885_0_0_6"/>
<dbReference type="EMBL" id="CP005986">
    <property type="protein sequence ID" value="AIA54800.1"/>
    <property type="molecule type" value="Genomic_DNA"/>
</dbReference>
<dbReference type="GO" id="GO:0008270">
    <property type="term" value="F:zinc ion binding"/>
    <property type="evidence" value="ECO:0007669"/>
    <property type="project" value="UniProtKB-UniRule"/>
</dbReference>
<dbReference type="Pfam" id="PF10070">
    <property type="entry name" value="DabA"/>
    <property type="match status" value="1"/>
</dbReference>
<evidence type="ECO:0000313" key="7">
    <source>
        <dbReference type="EMBL" id="AIA54800.1"/>
    </source>
</evidence>
<dbReference type="AlphaFoldDB" id="A0A059ZT80"/>
<comment type="cofactor">
    <cofactor evidence="6">
        <name>Zn(2+)</name>
        <dbReference type="ChEBI" id="CHEBI:29105"/>
    </cofactor>
</comment>
<dbReference type="eggNOG" id="COG3002">
    <property type="taxonomic scope" value="Bacteria"/>
</dbReference>
<keyword evidence="2 6" id="KW-1003">Cell membrane</keyword>
<dbReference type="GO" id="GO:0005886">
    <property type="term" value="C:plasma membrane"/>
    <property type="evidence" value="ECO:0007669"/>
    <property type="project" value="UniProtKB-SubCell"/>
</dbReference>